<gene>
    <name evidence="1" type="ORF">LLUT_LOCUS10534</name>
</gene>
<sequence>MTIFFIMISTCLAQTPLKTLLGYRTKPGNRLVLVHSHGTKPFKPMLRTTQIGRLKAAKWSTRMGHMVRI</sequence>
<comment type="caution">
    <text evidence="1">The sequence shown here is derived from an EMBL/GenBank/DDBJ whole genome shotgun (WGS) entry which is preliminary data.</text>
</comment>
<keyword evidence="2" id="KW-1185">Reference proteome</keyword>
<dbReference type="EMBL" id="CAXHTB010000007">
    <property type="protein sequence ID" value="CAL0309474.1"/>
    <property type="molecule type" value="Genomic_DNA"/>
</dbReference>
<reference evidence="1 2" key="1">
    <citation type="submission" date="2024-03" db="EMBL/GenBank/DDBJ databases">
        <authorList>
            <person name="Martinez-Hernandez J."/>
        </authorList>
    </citation>
    <scope>NUCLEOTIDE SEQUENCE [LARGE SCALE GENOMIC DNA]</scope>
</reference>
<organism evidence="1 2">
    <name type="scientific">Lupinus luteus</name>
    <name type="common">European yellow lupine</name>
    <dbReference type="NCBI Taxonomy" id="3873"/>
    <lineage>
        <taxon>Eukaryota</taxon>
        <taxon>Viridiplantae</taxon>
        <taxon>Streptophyta</taxon>
        <taxon>Embryophyta</taxon>
        <taxon>Tracheophyta</taxon>
        <taxon>Spermatophyta</taxon>
        <taxon>Magnoliopsida</taxon>
        <taxon>eudicotyledons</taxon>
        <taxon>Gunneridae</taxon>
        <taxon>Pentapetalae</taxon>
        <taxon>rosids</taxon>
        <taxon>fabids</taxon>
        <taxon>Fabales</taxon>
        <taxon>Fabaceae</taxon>
        <taxon>Papilionoideae</taxon>
        <taxon>50 kb inversion clade</taxon>
        <taxon>genistoids sensu lato</taxon>
        <taxon>core genistoids</taxon>
        <taxon>Genisteae</taxon>
        <taxon>Lupinus</taxon>
    </lineage>
</organism>
<proteinExistence type="predicted"/>
<evidence type="ECO:0000313" key="2">
    <source>
        <dbReference type="Proteomes" id="UP001497480"/>
    </source>
</evidence>
<dbReference type="AlphaFoldDB" id="A0AAV1WJI0"/>
<dbReference type="Proteomes" id="UP001497480">
    <property type="component" value="Unassembled WGS sequence"/>
</dbReference>
<protein>
    <submittedName>
        <fullName evidence="1">Uncharacterized protein</fullName>
    </submittedName>
</protein>
<evidence type="ECO:0000313" key="1">
    <source>
        <dbReference type="EMBL" id="CAL0309474.1"/>
    </source>
</evidence>
<accession>A0AAV1WJI0</accession>
<name>A0AAV1WJI0_LUPLU</name>